<accession>R4SLN0</accession>
<dbReference type="Proteomes" id="UP000013968">
    <property type="component" value="Chromosome"/>
</dbReference>
<dbReference type="Pfam" id="PF13349">
    <property type="entry name" value="DUF4097"/>
    <property type="match status" value="1"/>
</dbReference>
<evidence type="ECO:0000259" key="1">
    <source>
        <dbReference type="Pfam" id="PF13349"/>
    </source>
</evidence>
<dbReference type="KEGG" id="aoi:AORI_1866"/>
<sequence length="285" mass="29246">MLSQREITTTKEFEMSVFPTPQPIAATLTVAGARVRLTASDRTDTVVLVEPIDATSKSDVKVAENTKVGFDGGKLSIETKKAGGKNGSVAITIEMPTGSQLALNTAWSDVDADGRFGDCVLEMSSGQVRIDRAAAVRGDLAAGEIAIGHVAGAVAIEGGSAGVRIGEVEGTVKYSGSTGKVWIGHARSDVELSGSSGSFDIDRADGDVVASAANCPIRVGRLSRGEAELMNASGGIEVGVDADTATVDAKSTKGSVHNSFAPAVEGGVKIHARTRLDDIVIHRAA</sequence>
<feature type="domain" description="DUF4097" evidence="1">
    <location>
        <begin position="29"/>
        <end position="260"/>
    </location>
</feature>
<protein>
    <recommendedName>
        <fullName evidence="1">DUF4097 domain-containing protein</fullName>
    </recommendedName>
</protein>
<keyword evidence="3" id="KW-1185">Reference proteome</keyword>
<proteinExistence type="predicted"/>
<dbReference type="HOGENOM" id="CLU_081211_1_0_11"/>
<reference evidence="2 3" key="1">
    <citation type="journal article" date="2013" name="BMC Genomics">
        <title>ContigScape: a Cytoscape plugin facilitating microbial genome gap closing.</title>
        <authorList>
            <person name="Tang B."/>
            <person name="Wang Q."/>
            <person name="Yang M."/>
            <person name="Xie F."/>
            <person name="Zhu Y."/>
            <person name="Zhuo Y."/>
            <person name="Wang S."/>
            <person name="Gao H."/>
            <person name="Ding X."/>
            <person name="Zhang L."/>
            <person name="Zhao G."/>
            <person name="Zheng H."/>
        </authorList>
    </citation>
    <scope>NUCLEOTIDE SEQUENCE [LARGE SCALE GENOMIC DNA]</scope>
    <source>
        <strain evidence="2 3">HCCB10007</strain>
    </source>
</reference>
<evidence type="ECO:0000313" key="3">
    <source>
        <dbReference type="Proteomes" id="UP000013968"/>
    </source>
</evidence>
<gene>
    <name evidence="2" type="ORF">AORI_1866</name>
</gene>
<dbReference type="EMBL" id="CP003410">
    <property type="protein sequence ID" value="AGM04454.1"/>
    <property type="molecule type" value="Genomic_DNA"/>
</dbReference>
<dbReference type="PATRIC" id="fig|1156913.3.peg.1912"/>
<dbReference type="AlphaFoldDB" id="R4SLN0"/>
<name>R4SLN0_9PSEU</name>
<organism evidence="2 3">
    <name type="scientific">Amycolatopsis keratiniphila</name>
    <dbReference type="NCBI Taxonomy" id="129921"/>
    <lineage>
        <taxon>Bacteria</taxon>
        <taxon>Bacillati</taxon>
        <taxon>Actinomycetota</taxon>
        <taxon>Actinomycetes</taxon>
        <taxon>Pseudonocardiales</taxon>
        <taxon>Pseudonocardiaceae</taxon>
        <taxon>Amycolatopsis</taxon>
        <taxon>Amycolatopsis japonica group</taxon>
    </lineage>
</organism>
<evidence type="ECO:0000313" key="2">
    <source>
        <dbReference type="EMBL" id="AGM04454.1"/>
    </source>
</evidence>
<dbReference type="InterPro" id="IPR025164">
    <property type="entry name" value="Toastrack_DUF4097"/>
</dbReference>